<protein>
    <submittedName>
        <fullName evidence="1">Uncharacterized protein</fullName>
    </submittedName>
</protein>
<evidence type="ECO:0000313" key="2">
    <source>
        <dbReference type="Proteomes" id="UP000078504"/>
    </source>
</evidence>
<dbReference type="PATRIC" id="fig|1354253.4.peg.444"/>
<sequence length="250" mass="27728">MRDNFSTATVSKLAERAAYVCSHPTCNRLTIGPDQACTDRSIKTGEAAHICAASSNGPRYDMSQTTAERKSINNAIWLCATCSDLIDKNNGLGYEASELRKWKRDHETLIKDCLEGGKRMIFGMIQGGQLKTELKIAERIVHILEDKGCLYMDYLQEDPTFVADSLKELRVSLSAIRAEVDSISPLSVIIQSIIAACRYYMNNTSTNPDIKELNYSLGAVRKIIGLNLNQLLSNYDIPVNDNLSSLLPKS</sequence>
<gene>
    <name evidence="1" type="ORF">M977_00434</name>
</gene>
<dbReference type="Proteomes" id="UP000078504">
    <property type="component" value="Unassembled WGS sequence"/>
</dbReference>
<dbReference type="EMBL" id="LXEP01000004">
    <property type="protein sequence ID" value="OAT23525.1"/>
    <property type="molecule type" value="Genomic_DNA"/>
</dbReference>
<proteinExistence type="predicted"/>
<evidence type="ECO:0000313" key="1">
    <source>
        <dbReference type="EMBL" id="OAT23525.1"/>
    </source>
</evidence>
<reference evidence="1 2" key="1">
    <citation type="submission" date="2016-04" db="EMBL/GenBank/DDBJ databases">
        <title>ATOL: Assembling a taxonomically balanced genome-scale reconstruction of the evolutionary history of the Enterobacteriaceae.</title>
        <authorList>
            <person name="Plunkett G.III."/>
            <person name="Neeno-Eckwall E.C."/>
            <person name="Glasner J.D."/>
            <person name="Perna N.T."/>
        </authorList>
    </citation>
    <scope>NUCLEOTIDE SEQUENCE [LARGE SCALE GENOMIC DNA]</scope>
    <source>
        <strain evidence="1 2">ATCC 51604</strain>
    </source>
</reference>
<dbReference type="AlphaFoldDB" id="A0A1B7I532"/>
<accession>A0A1B7I532</accession>
<comment type="caution">
    <text evidence="1">The sequence shown here is derived from an EMBL/GenBank/DDBJ whole genome shotgun (WGS) entry which is preliminary data.</text>
</comment>
<dbReference type="RefSeq" id="WP_064511901.1">
    <property type="nucleotide sequence ID" value="NZ_LXEP01000004.1"/>
</dbReference>
<organism evidence="1 2">
    <name type="scientific">Buttiauxella gaviniae ATCC 51604</name>
    <dbReference type="NCBI Taxonomy" id="1354253"/>
    <lineage>
        <taxon>Bacteria</taxon>
        <taxon>Pseudomonadati</taxon>
        <taxon>Pseudomonadota</taxon>
        <taxon>Gammaproteobacteria</taxon>
        <taxon>Enterobacterales</taxon>
        <taxon>Enterobacteriaceae</taxon>
        <taxon>Buttiauxella</taxon>
    </lineage>
</organism>
<name>A0A1B7I532_9ENTR</name>